<dbReference type="OrthoDB" id="4062651at2759"/>
<protein>
    <submittedName>
        <fullName evidence="9">Serine/threonine-protein kinase ppk16</fullName>
    </submittedName>
</protein>
<dbReference type="Proteomes" id="UP000054498">
    <property type="component" value="Unassembled WGS sequence"/>
</dbReference>
<keyword evidence="3 6" id="KW-0547">Nucleotide-binding</keyword>
<keyword evidence="1" id="KW-0723">Serine/threonine-protein kinase</keyword>
<keyword evidence="10" id="KW-1185">Reference proteome</keyword>
<evidence type="ECO:0000256" key="2">
    <source>
        <dbReference type="ARBA" id="ARBA00022679"/>
    </source>
</evidence>
<evidence type="ECO:0000313" key="9">
    <source>
        <dbReference type="EMBL" id="KIZ00957.1"/>
    </source>
</evidence>
<dbReference type="AlphaFoldDB" id="A0A0D2MK17"/>
<accession>A0A0D2MK17</accession>
<dbReference type="GO" id="GO:0005524">
    <property type="term" value="F:ATP binding"/>
    <property type="evidence" value="ECO:0007669"/>
    <property type="project" value="UniProtKB-UniRule"/>
</dbReference>
<dbReference type="PANTHER" id="PTHR44329">
    <property type="entry name" value="SERINE/THREONINE-PROTEIN KINASE TNNI3K-RELATED"/>
    <property type="match status" value="1"/>
</dbReference>
<feature type="compositionally biased region" description="Low complexity" evidence="7">
    <location>
        <begin position="735"/>
        <end position="746"/>
    </location>
</feature>
<dbReference type="SMART" id="SM00220">
    <property type="entry name" value="S_TKc"/>
    <property type="match status" value="1"/>
</dbReference>
<keyword evidence="4 9" id="KW-0418">Kinase</keyword>
<dbReference type="InterPro" id="IPR001245">
    <property type="entry name" value="Ser-Thr/Tyr_kinase_cat_dom"/>
</dbReference>
<dbReference type="GeneID" id="25739879"/>
<feature type="compositionally biased region" description="Basic and acidic residues" evidence="7">
    <location>
        <begin position="766"/>
        <end position="783"/>
    </location>
</feature>
<evidence type="ECO:0000313" key="10">
    <source>
        <dbReference type="Proteomes" id="UP000054498"/>
    </source>
</evidence>
<dbReference type="InterPro" id="IPR017441">
    <property type="entry name" value="Protein_kinase_ATP_BS"/>
</dbReference>
<gene>
    <name evidence="9" type="ORF">MNEG_7003</name>
</gene>
<evidence type="ECO:0000259" key="8">
    <source>
        <dbReference type="PROSITE" id="PS50011"/>
    </source>
</evidence>
<dbReference type="Gene3D" id="3.30.200.20">
    <property type="entry name" value="Phosphorylase Kinase, domain 1"/>
    <property type="match status" value="1"/>
</dbReference>
<proteinExistence type="predicted"/>
<reference evidence="9 10" key="1">
    <citation type="journal article" date="2013" name="BMC Genomics">
        <title>Reconstruction of the lipid metabolism for the microalga Monoraphidium neglectum from its genome sequence reveals characteristics suitable for biofuel production.</title>
        <authorList>
            <person name="Bogen C."/>
            <person name="Al-Dilaimi A."/>
            <person name="Albersmeier A."/>
            <person name="Wichmann J."/>
            <person name="Grundmann M."/>
            <person name="Rupp O."/>
            <person name="Lauersen K.J."/>
            <person name="Blifernez-Klassen O."/>
            <person name="Kalinowski J."/>
            <person name="Goesmann A."/>
            <person name="Mussgnug J.H."/>
            <person name="Kruse O."/>
        </authorList>
    </citation>
    <scope>NUCLEOTIDE SEQUENCE [LARGE SCALE GENOMIC DNA]</scope>
    <source>
        <strain evidence="9 10">SAG 48.87</strain>
    </source>
</reference>
<name>A0A0D2MK17_9CHLO</name>
<organism evidence="9 10">
    <name type="scientific">Monoraphidium neglectum</name>
    <dbReference type="NCBI Taxonomy" id="145388"/>
    <lineage>
        <taxon>Eukaryota</taxon>
        <taxon>Viridiplantae</taxon>
        <taxon>Chlorophyta</taxon>
        <taxon>core chlorophytes</taxon>
        <taxon>Chlorophyceae</taxon>
        <taxon>CS clade</taxon>
        <taxon>Sphaeropleales</taxon>
        <taxon>Selenastraceae</taxon>
        <taxon>Monoraphidium</taxon>
    </lineage>
</organism>
<dbReference type="SUPFAM" id="SSF56112">
    <property type="entry name" value="Protein kinase-like (PK-like)"/>
    <property type="match status" value="1"/>
</dbReference>
<feature type="compositionally biased region" description="Gly residues" evidence="7">
    <location>
        <begin position="481"/>
        <end position="492"/>
    </location>
</feature>
<dbReference type="KEGG" id="mng:MNEG_7003"/>
<evidence type="ECO:0000256" key="7">
    <source>
        <dbReference type="SAM" id="MobiDB-lite"/>
    </source>
</evidence>
<keyword evidence="5 6" id="KW-0067">ATP-binding</keyword>
<dbReference type="Pfam" id="PF07714">
    <property type="entry name" value="PK_Tyr_Ser-Thr"/>
    <property type="match status" value="1"/>
</dbReference>
<evidence type="ECO:0000256" key="5">
    <source>
        <dbReference type="ARBA" id="ARBA00022840"/>
    </source>
</evidence>
<feature type="region of interest" description="Disordered" evidence="7">
    <location>
        <begin position="432"/>
        <end position="492"/>
    </location>
</feature>
<evidence type="ECO:0000256" key="6">
    <source>
        <dbReference type="PROSITE-ProRule" id="PRU10141"/>
    </source>
</evidence>
<dbReference type="GO" id="GO:0004674">
    <property type="term" value="F:protein serine/threonine kinase activity"/>
    <property type="evidence" value="ECO:0007669"/>
    <property type="project" value="UniProtKB-KW"/>
</dbReference>
<dbReference type="PANTHER" id="PTHR44329:SF214">
    <property type="entry name" value="PROTEIN KINASE DOMAIN-CONTAINING PROTEIN"/>
    <property type="match status" value="1"/>
</dbReference>
<feature type="compositionally biased region" description="Low complexity" evidence="7">
    <location>
        <begin position="453"/>
        <end position="480"/>
    </location>
</feature>
<dbReference type="InterPro" id="IPR000719">
    <property type="entry name" value="Prot_kinase_dom"/>
</dbReference>
<dbReference type="InterPro" id="IPR008271">
    <property type="entry name" value="Ser/Thr_kinase_AS"/>
</dbReference>
<feature type="compositionally biased region" description="Low complexity" evidence="7">
    <location>
        <begin position="432"/>
        <end position="444"/>
    </location>
</feature>
<dbReference type="Gene3D" id="1.10.510.10">
    <property type="entry name" value="Transferase(Phosphotransferase) domain 1"/>
    <property type="match status" value="1"/>
</dbReference>
<dbReference type="InterPro" id="IPR051681">
    <property type="entry name" value="Ser/Thr_Kinases-Pseudokinases"/>
</dbReference>
<dbReference type="PROSITE" id="PS00108">
    <property type="entry name" value="PROTEIN_KINASE_ST"/>
    <property type="match status" value="1"/>
</dbReference>
<keyword evidence="2" id="KW-0808">Transferase</keyword>
<dbReference type="PROSITE" id="PS00107">
    <property type="entry name" value="PROTEIN_KINASE_ATP"/>
    <property type="match status" value="1"/>
</dbReference>
<sequence length="947" mass="97211">MGCGSSRPKADVSQLLGRFTEGSGERDAPVHALRKALHLIAADCNASYASLTVLSADHAHFMTVGAVGSCSAAVSLPVLAALLPANCSSLEPALKGDVGTMPIGGAGSRDSGSGGIVSWRAPGAGGVPAGAPPPEDWRPLAKAGLRAIHGVCIRGGLKEQLLGMLNVGYTNPEDQELKGAIFQTYLALVGATVSAVAKDAALQHYLALSRELQAAQSLDAAAHSALQRSRAVLKGRGPGAGGGAGAHLWLRLALVSSDKSAAMLFDDLTQAAAVRGHRRPAATNSFSGSFTLVQRIQAAGGLLRTNIPMRSTILRIALTNKKQVLIPDVQKLINQLGAVNTDLFASRHVRPPTSVLLLPLRASGHGIYGGIYCLSDVQTEFTDITAHLKEVADLVGSSLFRCLSGDLKAEYEDVLALTADAILSPDALDGSGHAADGAAASPRGAPTPPSKDSCGAAAGALNSSGGRTPRVSGGASAPAARGGGSGFSTGPGRDCVGGGGGATADAYELGSTVSTTGGSVVSAGCGSFSAPANTAGRSFVARQGASSTGALVTGITEKLNQRRLEAAMQDTEGGDLRDLQLTAQIGEGGFARVFRGLWRGQVVAVKVVASGGPGNERSVMKNAHEIAILSALSHPNILQAYTCLTDMRVRDVIASCVRHPSEAARAELEACLTAGGSNSCGAEQDANCHIEVVEYCDLGNLTHAIRNNAFRLPPAADFECASIDALPGLSPHNRAPTPAAAAAAGCPQPPPALEAPAELHSPGHGARPEGREARDREREQREAQEALRVNLTTLLLTLLEVAGGMAYLHRMGVVHCDLKPANVLLKSSSVDRRGFTAKISDFGLSRVEDDDSCATFPFNSCGTAAYVAPEALVTSKKVNSSVDVYAFGIIMWELLTGQRPYGNMQQQQASAAATDTASVGKQAPWRGGGGRAAGPAPNLPSRHPACL</sequence>
<dbReference type="EMBL" id="KK101419">
    <property type="protein sequence ID" value="KIZ00957.1"/>
    <property type="molecule type" value="Genomic_DNA"/>
</dbReference>
<feature type="region of interest" description="Disordered" evidence="7">
    <location>
        <begin position="906"/>
        <end position="947"/>
    </location>
</feature>
<dbReference type="Pfam" id="PF00069">
    <property type="entry name" value="Pkinase"/>
    <property type="match status" value="1"/>
</dbReference>
<dbReference type="RefSeq" id="XP_013899976.1">
    <property type="nucleotide sequence ID" value="XM_014044522.1"/>
</dbReference>
<evidence type="ECO:0000256" key="3">
    <source>
        <dbReference type="ARBA" id="ARBA00022741"/>
    </source>
</evidence>
<feature type="region of interest" description="Disordered" evidence="7">
    <location>
        <begin position="732"/>
        <end position="783"/>
    </location>
</feature>
<feature type="domain" description="Protein kinase" evidence="8">
    <location>
        <begin position="579"/>
        <end position="947"/>
    </location>
</feature>
<dbReference type="PROSITE" id="PS50011">
    <property type="entry name" value="PROTEIN_KINASE_DOM"/>
    <property type="match status" value="1"/>
</dbReference>
<feature type="binding site" evidence="6">
    <location>
        <position position="606"/>
    </location>
    <ligand>
        <name>ATP</name>
        <dbReference type="ChEBI" id="CHEBI:30616"/>
    </ligand>
</feature>
<evidence type="ECO:0000256" key="4">
    <source>
        <dbReference type="ARBA" id="ARBA00022777"/>
    </source>
</evidence>
<dbReference type="InterPro" id="IPR011009">
    <property type="entry name" value="Kinase-like_dom_sf"/>
</dbReference>
<evidence type="ECO:0000256" key="1">
    <source>
        <dbReference type="ARBA" id="ARBA00022527"/>
    </source>
</evidence>